<dbReference type="CDD" id="cd00037">
    <property type="entry name" value="CLECT"/>
    <property type="match status" value="1"/>
</dbReference>
<gene>
    <name evidence="1" type="primary">Cre-clec-196</name>
    <name evidence="1" type="ORF">CRE_28782</name>
</gene>
<name>E3MK07_CAERE</name>
<dbReference type="AlphaFoldDB" id="E3MK07"/>
<dbReference type="OrthoDB" id="6133475at2759"/>
<organism evidence="2">
    <name type="scientific">Caenorhabditis remanei</name>
    <name type="common">Caenorhabditis vulgaris</name>
    <dbReference type="NCBI Taxonomy" id="31234"/>
    <lineage>
        <taxon>Eukaryota</taxon>
        <taxon>Metazoa</taxon>
        <taxon>Ecdysozoa</taxon>
        <taxon>Nematoda</taxon>
        <taxon>Chromadorea</taxon>
        <taxon>Rhabditida</taxon>
        <taxon>Rhabditina</taxon>
        <taxon>Rhabditomorpha</taxon>
        <taxon>Rhabditoidea</taxon>
        <taxon>Rhabditidae</taxon>
        <taxon>Peloderinae</taxon>
        <taxon>Caenorhabditis</taxon>
    </lineage>
</organism>
<dbReference type="KEGG" id="crq:GCK72_012053"/>
<protein>
    <submittedName>
        <fullName evidence="1">CRE-CLEC-196 protein</fullName>
    </submittedName>
</protein>
<dbReference type="InterPro" id="IPR016186">
    <property type="entry name" value="C-type_lectin-like/link_sf"/>
</dbReference>
<reference evidence="1" key="1">
    <citation type="submission" date="2007-07" db="EMBL/GenBank/DDBJ databases">
        <title>PCAP assembly of the Caenorhabditis remanei genome.</title>
        <authorList>
            <consortium name="The Caenorhabditis remanei Sequencing Consortium"/>
            <person name="Wilson R.K."/>
        </authorList>
    </citation>
    <scope>NUCLEOTIDE SEQUENCE [LARGE SCALE GENOMIC DNA]</scope>
    <source>
        <strain evidence="1">PB4641</strain>
    </source>
</reference>
<accession>E3MK07</accession>
<dbReference type="HOGENOM" id="CLU_1714989_0_0_1"/>
<dbReference type="GeneID" id="9818698"/>
<evidence type="ECO:0000313" key="1">
    <source>
        <dbReference type="EMBL" id="EFP03870.1"/>
    </source>
</evidence>
<dbReference type="CTD" id="9818698"/>
<keyword evidence="2" id="KW-1185">Reference proteome</keyword>
<dbReference type="Proteomes" id="UP000008281">
    <property type="component" value="Unassembled WGS sequence"/>
</dbReference>
<sequence>MRFATSLIFVSIILLVSGNRRFGFGVKTCPKGWLQFQRHCYIRQPDTLDFKGAMESCARQGATLFQFDSTFEFAAVRNLFPDYMFTWLQAEIEEELEWLYEPYEEKINGKNTVATCIAFYSSPTKSYNYYYPCTSRFHSICEKPLDAFHVWVA</sequence>
<dbReference type="RefSeq" id="XP_003103496.2">
    <property type="nucleotide sequence ID" value="XM_003103448.2"/>
</dbReference>
<dbReference type="OMA" id="EWLYEPY"/>
<dbReference type="InterPro" id="IPR001304">
    <property type="entry name" value="C-type_lectin-like"/>
</dbReference>
<dbReference type="FunCoup" id="E3MK07">
    <property type="interactions" value="36"/>
</dbReference>
<dbReference type="SMART" id="SM00034">
    <property type="entry name" value="CLECT"/>
    <property type="match status" value="1"/>
</dbReference>
<dbReference type="SUPFAM" id="SSF56436">
    <property type="entry name" value="C-type lectin-like"/>
    <property type="match status" value="1"/>
</dbReference>
<dbReference type="STRING" id="31234.E3MK07"/>
<dbReference type="EMBL" id="DS268451">
    <property type="protein sequence ID" value="EFP03870.1"/>
    <property type="molecule type" value="Genomic_DNA"/>
</dbReference>
<dbReference type="Gene3D" id="3.10.100.10">
    <property type="entry name" value="Mannose-Binding Protein A, subunit A"/>
    <property type="match status" value="1"/>
</dbReference>
<proteinExistence type="predicted"/>
<dbReference type="InterPro" id="IPR016187">
    <property type="entry name" value="CTDL_fold"/>
</dbReference>
<evidence type="ECO:0000313" key="2">
    <source>
        <dbReference type="Proteomes" id="UP000008281"/>
    </source>
</evidence>
<dbReference type="eggNOG" id="KOG4297">
    <property type="taxonomic scope" value="Eukaryota"/>
</dbReference>